<keyword evidence="4" id="KW-1185">Reference proteome</keyword>
<dbReference type="Proteomes" id="UP000034883">
    <property type="component" value="Chromosome"/>
</dbReference>
<dbReference type="InterPro" id="IPR038607">
    <property type="entry name" value="PhoD-like_sf"/>
</dbReference>
<feature type="chain" id="PRO_5002512391" evidence="1">
    <location>
        <begin position="20"/>
        <end position="426"/>
    </location>
</feature>
<organism evidence="3 4">
    <name type="scientific">Sandaracinus amylolyticus</name>
    <dbReference type="NCBI Taxonomy" id="927083"/>
    <lineage>
        <taxon>Bacteria</taxon>
        <taxon>Pseudomonadati</taxon>
        <taxon>Myxococcota</taxon>
        <taxon>Polyangia</taxon>
        <taxon>Polyangiales</taxon>
        <taxon>Sandaracinaceae</taxon>
        <taxon>Sandaracinus</taxon>
    </lineage>
</organism>
<dbReference type="RefSeq" id="WP_053234551.1">
    <property type="nucleotide sequence ID" value="NZ_CP011125.1"/>
</dbReference>
<dbReference type="PANTHER" id="PTHR43606:SF2">
    <property type="entry name" value="ALKALINE PHOSPHATASE FAMILY PROTEIN (AFU_ORTHOLOGUE AFUA_5G03860)"/>
    <property type="match status" value="1"/>
</dbReference>
<dbReference type="KEGG" id="samy:DB32_004419"/>
<dbReference type="PROSITE" id="PS51257">
    <property type="entry name" value="PROKAR_LIPOPROTEIN"/>
    <property type="match status" value="1"/>
</dbReference>
<dbReference type="Gene3D" id="3.60.21.70">
    <property type="entry name" value="PhoD-like phosphatase"/>
    <property type="match status" value="1"/>
</dbReference>
<evidence type="ECO:0000259" key="2">
    <source>
        <dbReference type="Pfam" id="PF09423"/>
    </source>
</evidence>
<dbReference type="Pfam" id="PF09423">
    <property type="entry name" value="PhoD"/>
    <property type="match status" value="1"/>
</dbReference>
<dbReference type="EMBL" id="CP011125">
    <property type="protein sequence ID" value="AKF07270.1"/>
    <property type="molecule type" value="Genomic_DNA"/>
</dbReference>
<dbReference type="OrthoDB" id="327733at2"/>
<dbReference type="SUPFAM" id="SSF56300">
    <property type="entry name" value="Metallo-dependent phosphatases"/>
    <property type="match status" value="1"/>
</dbReference>
<proteinExistence type="predicted"/>
<feature type="signal peptide" evidence="1">
    <location>
        <begin position="1"/>
        <end position="19"/>
    </location>
</feature>
<dbReference type="CDD" id="cd07389">
    <property type="entry name" value="MPP_PhoD"/>
    <property type="match status" value="1"/>
</dbReference>
<evidence type="ECO:0000256" key="1">
    <source>
        <dbReference type="SAM" id="SignalP"/>
    </source>
</evidence>
<keyword evidence="1" id="KW-0732">Signal</keyword>
<gene>
    <name evidence="3" type="ORF">DB32_004419</name>
</gene>
<dbReference type="InterPro" id="IPR029052">
    <property type="entry name" value="Metallo-depent_PP-like"/>
</dbReference>
<evidence type="ECO:0000313" key="4">
    <source>
        <dbReference type="Proteomes" id="UP000034883"/>
    </source>
</evidence>
<sequence>MRRRATLRTLGLATLAARTLGVAPMLGGCGDDEPPRDATITLGPWPVMPTARSIAIWCETDVAPEDAEIVGVGTAPFEAIADGLFLARIEGLTPDTEHRFVVRAGDATHEGSFRTMPERDGLVRFAIGADIHPDSAPYVAFDRIRALSPHLYLGLGDQVYADLDPSGMIPATRDGYEALYRRTWDDDALRACWANVPTLLVWDDHESWNDFDGTLDAERTEVARDAYERMQRSRSPSNEEWTVLDAGPASLFVLDTRTFRSPNVALDGPRKTMLGDAQLAALITWLETSDAPLRVIASPTPLHRYADTGLDAWAHGFAFERDVILRAIEANDPSTVLVVSGDQHWPAVVELPLPGGGTVLELQCTPTAAFFRGAPAPETLGPDALFVGRDQRGFGWLEIDGATAPPTISFAWIDELGTERFALVRP</sequence>
<dbReference type="InterPro" id="IPR018946">
    <property type="entry name" value="PhoD-like_MPP"/>
</dbReference>
<accession>A0A0F6YKH0</accession>
<evidence type="ECO:0000313" key="3">
    <source>
        <dbReference type="EMBL" id="AKF07270.1"/>
    </source>
</evidence>
<dbReference type="AlphaFoldDB" id="A0A0F6YKH0"/>
<dbReference type="STRING" id="927083.DB32_004419"/>
<dbReference type="PANTHER" id="PTHR43606">
    <property type="entry name" value="PHOSPHATASE, PUTATIVE (AFU_ORTHOLOGUE AFUA_6G08710)-RELATED"/>
    <property type="match status" value="1"/>
</dbReference>
<feature type="domain" description="PhoD-like phosphatase metallophosphatase" evidence="2">
    <location>
        <begin position="137"/>
        <end position="367"/>
    </location>
</feature>
<name>A0A0F6YKH0_9BACT</name>
<dbReference type="InterPro" id="IPR052900">
    <property type="entry name" value="Phospholipid_Metab_Enz"/>
</dbReference>
<protein>
    <submittedName>
        <fullName evidence="3">Alkaline phosphatase</fullName>
    </submittedName>
</protein>
<reference evidence="3 4" key="1">
    <citation type="submission" date="2015-03" db="EMBL/GenBank/DDBJ databases">
        <title>Genome assembly of Sandaracinus amylolyticus DSM 53668.</title>
        <authorList>
            <person name="Sharma G."/>
            <person name="Subramanian S."/>
        </authorList>
    </citation>
    <scope>NUCLEOTIDE SEQUENCE [LARGE SCALE GENOMIC DNA]</scope>
    <source>
        <strain evidence="3 4">DSM 53668</strain>
    </source>
</reference>